<gene>
    <name evidence="4" type="ORF">FHX42_005101</name>
</gene>
<dbReference type="EMBL" id="JACGWZ010000009">
    <property type="protein sequence ID" value="MBA8827696.1"/>
    <property type="molecule type" value="Genomic_DNA"/>
</dbReference>
<dbReference type="InterPro" id="IPR012551">
    <property type="entry name" value="DUF1707_SHOCT-like"/>
</dbReference>
<evidence type="ECO:0000256" key="1">
    <source>
        <dbReference type="SAM" id="MobiDB-lite"/>
    </source>
</evidence>
<accession>A0A839E507</accession>
<dbReference type="PANTHER" id="PTHR40763:SF4">
    <property type="entry name" value="DUF1707 DOMAIN-CONTAINING PROTEIN"/>
    <property type="match status" value="1"/>
</dbReference>
<name>A0A839E507_9PSEU</name>
<feature type="compositionally biased region" description="Basic and acidic residues" evidence="1">
    <location>
        <begin position="35"/>
        <end position="50"/>
    </location>
</feature>
<keyword evidence="2" id="KW-0812">Transmembrane</keyword>
<proteinExistence type="predicted"/>
<dbReference type="AlphaFoldDB" id="A0A839E507"/>
<protein>
    <recommendedName>
        <fullName evidence="3">DUF1707 domain-containing protein</fullName>
    </recommendedName>
</protein>
<evidence type="ECO:0000256" key="2">
    <source>
        <dbReference type="SAM" id="Phobius"/>
    </source>
</evidence>
<dbReference type="Proteomes" id="UP000569329">
    <property type="component" value="Unassembled WGS sequence"/>
</dbReference>
<evidence type="ECO:0000313" key="5">
    <source>
        <dbReference type="Proteomes" id="UP000569329"/>
    </source>
</evidence>
<sequence length="155" mass="16736">MNDFLESPELRIADADRNEAQRLLSEHLAAGRLTSGEHEERASRASQARTREEIQTLFGDLPNPQSRFDGAAPQAAAPTRRQQAAWFPEPGVDFGTTPTSRRLWYAITAVVLPCALLGAATGLTPSAGNPLVLLAALVLFAVLYVLLVVSDRTAK</sequence>
<feature type="domain" description="DUF1707" evidence="3">
    <location>
        <begin position="10"/>
        <end position="62"/>
    </location>
</feature>
<feature type="region of interest" description="Disordered" evidence="1">
    <location>
        <begin position="31"/>
        <end position="50"/>
    </location>
</feature>
<keyword evidence="2" id="KW-0472">Membrane</keyword>
<dbReference type="Pfam" id="PF08044">
    <property type="entry name" value="DUF1707"/>
    <property type="match status" value="1"/>
</dbReference>
<keyword evidence="5" id="KW-1185">Reference proteome</keyword>
<dbReference type="RefSeq" id="WP_182546859.1">
    <property type="nucleotide sequence ID" value="NZ_JACGWZ010000009.1"/>
</dbReference>
<evidence type="ECO:0000259" key="3">
    <source>
        <dbReference type="Pfam" id="PF08044"/>
    </source>
</evidence>
<feature type="transmembrane region" description="Helical" evidence="2">
    <location>
        <begin position="103"/>
        <end position="124"/>
    </location>
</feature>
<dbReference type="PANTHER" id="PTHR40763">
    <property type="entry name" value="MEMBRANE PROTEIN-RELATED"/>
    <property type="match status" value="1"/>
</dbReference>
<feature type="transmembrane region" description="Helical" evidence="2">
    <location>
        <begin position="130"/>
        <end position="149"/>
    </location>
</feature>
<comment type="caution">
    <text evidence="4">The sequence shown here is derived from an EMBL/GenBank/DDBJ whole genome shotgun (WGS) entry which is preliminary data.</text>
</comment>
<organism evidence="4 5">
    <name type="scientific">Halosaccharopolyspora lacisalsi</name>
    <dbReference type="NCBI Taxonomy" id="1000566"/>
    <lineage>
        <taxon>Bacteria</taxon>
        <taxon>Bacillati</taxon>
        <taxon>Actinomycetota</taxon>
        <taxon>Actinomycetes</taxon>
        <taxon>Pseudonocardiales</taxon>
        <taxon>Pseudonocardiaceae</taxon>
        <taxon>Halosaccharopolyspora</taxon>
    </lineage>
</organism>
<keyword evidence="2" id="KW-1133">Transmembrane helix</keyword>
<reference evidence="4 5" key="1">
    <citation type="submission" date="2020-07" db="EMBL/GenBank/DDBJ databases">
        <title>Sequencing the genomes of 1000 actinobacteria strains.</title>
        <authorList>
            <person name="Klenk H.-P."/>
        </authorList>
    </citation>
    <scope>NUCLEOTIDE SEQUENCE [LARGE SCALE GENOMIC DNA]</scope>
    <source>
        <strain evidence="4 5">DSM 45975</strain>
    </source>
</reference>
<evidence type="ECO:0000313" key="4">
    <source>
        <dbReference type="EMBL" id="MBA8827696.1"/>
    </source>
</evidence>